<dbReference type="EMBL" id="MU003699">
    <property type="protein sequence ID" value="KAF2810761.1"/>
    <property type="molecule type" value="Genomic_DNA"/>
</dbReference>
<reference evidence="3 5" key="1">
    <citation type="journal article" date="2020" name="Stud. Mycol.">
        <title>101 Dothideomycetes genomes: a test case for predicting lifestyles and emergence of pathogens.</title>
        <authorList>
            <person name="Haridas S."/>
            <person name="Albert R."/>
            <person name="Binder M."/>
            <person name="Bloem J."/>
            <person name="Labutti K."/>
            <person name="Salamov A."/>
            <person name="Andreopoulos B."/>
            <person name="Baker S."/>
            <person name="Barry K."/>
            <person name="Bills G."/>
            <person name="Bluhm B."/>
            <person name="Cannon C."/>
            <person name="Castanera R."/>
            <person name="Culley D."/>
            <person name="Daum C."/>
            <person name="Ezra D."/>
            <person name="Gonzalez J."/>
            <person name="Henrissat B."/>
            <person name="Kuo A."/>
            <person name="Liang C."/>
            <person name="Lipzen A."/>
            <person name="Lutzoni F."/>
            <person name="Magnuson J."/>
            <person name="Mondo S."/>
            <person name="Nolan M."/>
            <person name="Ohm R."/>
            <person name="Pangilinan J."/>
            <person name="Park H.-J."/>
            <person name="Ramirez L."/>
            <person name="Alfaro M."/>
            <person name="Sun H."/>
            <person name="Tritt A."/>
            <person name="Yoshinaga Y."/>
            <person name="Zwiers L.-H."/>
            <person name="Turgeon B."/>
            <person name="Goodwin S."/>
            <person name="Spatafora J."/>
            <person name="Crous P."/>
            <person name="Grigoriev I."/>
        </authorList>
    </citation>
    <scope>NUCLEOTIDE SEQUENCE</scope>
    <source>
        <strain evidence="3 5">CBS 304.34</strain>
    </source>
</reference>
<gene>
    <name evidence="3 5" type="ORF">BDZ99DRAFT_385368</name>
</gene>
<evidence type="ECO:0000256" key="1">
    <source>
        <dbReference type="SAM" id="MobiDB-lite"/>
    </source>
</evidence>
<dbReference type="GeneID" id="54456319"/>
<feature type="region of interest" description="Disordered" evidence="1">
    <location>
        <begin position="109"/>
        <end position="136"/>
    </location>
</feature>
<organism evidence="3">
    <name type="scientific">Mytilinidion resinicola</name>
    <dbReference type="NCBI Taxonomy" id="574789"/>
    <lineage>
        <taxon>Eukaryota</taxon>
        <taxon>Fungi</taxon>
        <taxon>Dikarya</taxon>
        <taxon>Ascomycota</taxon>
        <taxon>Pezizomycotina</taxon>
        <taxon>Dothideomycetes</taxon>
        <taxon>Pleosporomycetidae</taxon>
        <taxon>Mytilinidiales</taxon>
        <taxon>Mytilinidiaceae</taxon>
        <taxon>Mytilinidion</taxon>
    </lineage>
</organism>
<proteinExistence type="predicted"/>
<dbReference type="RefSeq" id="XP_033577725.1">
    <property type="nucleotide sequence ID" value="XM_033715426.1"/>
</dbReference>
<dbReference type="PANTHER" id="PTHR46729">
    <property type="entry name" value="LEUKOCYTE RECEPTOR CLUSTER MEMBER 9"/>
    <property type="match status" value="1"/>
</dbReference>
<dbReference type="PANTHER" id="PTHR46729:SF1">
    <property type="entry name" value="LEUKOCYTE RECEPTOR CLUSTER MEMBER 9"/>
    <property type="match status" value="1"/>
</dbReference>
<accession>A0A6A6YPT4</accession>
<feature type="domain" description="MJ1316 RNA cyclic group end recognition" evidence="2">
    <location>
        <begin position="149"/>
        <end position="219"/>
    </location>
</feature>
<dbReference type="Pfam" id="PF04457">
    <property type="entry name" value="MJ1316"/>
    <property type="match status" value="1"/>
</dbReference>
<feature type="non-terminal residue" evidence="3">
    <location>
        <position position="1"/>
    </location>
</feature>
<dbReference type="Proteomes" id="UP000504636">
    <property type="component" value="Unplaced"/>
</dbReference>
<evidence type="ECO:0000259" key="2">
    <source>
        <dbReference type="Pfam" id="PF04457"/>
    </source>
</evidence>
<reference evidence="5" key="2">
    <citation type="submission" date="2020-04" db="EMBL/GenBank/DDBJ databases">
        <authorList>
            <consortium name="NCBI Genome Project"/>
        </authorList>
    </citation>
    <scope>NUCLEOTIDE SEQUENCE</scope>
    <source>
        <strain evidence="5">CBS 304.34</strain>
    </source>
</reference>
<dbReference type="OrthoDB" id="10263155at2759"/>
<dbReference type="InterPro" id="IPR040459">
    <property type="entry name" value="MJ1316"/>
</dbReference>
<evidence type="ECO:0000313" key="3">
    <source>
        <dbReference type="EMBL" id="KAF2810761.1"/>
    </source>
</evidence>
<sequence length="243" mass="27671">LNRKLPHIHARIWPARFSTRDAGDATSDYEGCYLIGLTRAKDIDSNTTIDGTASKEALKSTLDRFEEQIRSDDRYYDPTSSWVQVTHVKQSALGDLALDTREWGVYVADDEADSDSEDKDLESEDDLPGELAATTLQEPRITPVAAAKLRPAADILSRLRWDPNLDSQNYIVGYEDRFLGAKEIALERWKTEQTDDEFIPQHRILYFKRRSDGVVVWDRKMRVDLMFRSGASGAGGVERREEE</sequence>
<feature type="compositionally biased region" description="Acidic residues" evidence="1">
    <location>
        <begin position="109"/>
        <end position="128"/>
    </location>
</feature>
<evidence type="ECO:0000313" key="4">
    <source>
        <dbReference type="Proteomes" id="UP000504636"/>
    </source>
</evidence>
<evidence type="ECO:0000313" key="5">
    <source>
        <dbReference type="RefSeq" id="XP_033577725.1"/>
    </source>
</evidence>
<name>A0A6A6YPT4_9PEZI</name>
<keyword evidence="4" id="KW-1185">Reference proteome</keyword>
<protein>
    <recommendedName>
        <fullName evidence="2">MJ1316 RNA cyclic group end recognition domain-containing protein</fullName>
    </recommendedName>
</protein>
<dbReference type="InterPro" id="IPR042653">
    <property type="entry name" value="Leng9"/>
</dbReference>
<dbReference type="AlphaFoldDB" id="A0A6A6YPT4"/>
<reference evidence="5" key="3">
    <citation type="submission" date="2025-04" db="UniProtKB">
        <authorList>
            <consortium name="RefSeq"/>
        </authorList>
    </citation>
    <scope>IDENTIFICATION</scope>
    <source>
        <strain evidence="5">CBS 304.34</strain>
    </source>
</reference>